<feature type="transmembrane region" description="Helical" evidence="8">
    <location>
        <begin position="67"/>
        <end position="93"/>
    </location>
</feature>
<dbReference type="CDD" id="cd06261">
    <property type="entry name" value="TM_PBP2"/>
    <property type="match status" value="2"/>
</dbReference>
<protein>
    <submittedName>
        <fullName evidence="10">ABC transporter permease</fullName>
    </submittedName>
</protein>
<keyword evidence="4" id="KW-0997">Cell inner membrane</keyword>
<feature type="transmembrane region" description="Helical" evidence="8">
    <location>
        <begin position="253"/>
        <end position="273"/>
    </location>
</feature>
<keyword evidence="7 8" id="KW-0472">Membrane</keyword>
<feature type="transmembrane region" description="Helical" evidence="8">
    <location>
        <begin position="156"/>
        <end position="179"/>
    </location>
</feature>
<evidence type="ECO:0000256" key="7">
    <source>
        <dbReference type="ARBA" id="ARBA00023136"/>
    </source>
</evidence>
<comment type="subcellular location">
    <subcellularLocation>
        <location evidence="1">Cell inner membrane</location>
        <topology evidence="1">Multi-pass membrane protein</topology>
    </subcellularLocation>
    <subcellularLocation>
        <location evidence="8">Cell membrane</location>
        <topology evidence="8">Multi-pass membrane protein</topology>
    </subcellularLocation>
</comment>
<evidence type="ECO:0000256" key="8">
    <source>
        <dbReference type="RuleBase" id="RU363032"/>
    </source>
</evidence>
<evidence type="ECO:0000259" key="9">
    <source>
        <dbReference type="PROSITE" id="PS50928"/>
    </source>
</evidence>
<dbReference type="RefSeq" id="WP_377797135.1">
    <property type="nucleotide sequence ID" value="NZ_JBHSLW010000009.1"/>
</dbReference>
<dbReference type="InterPro" id="IPR035906">
    <property type="entry name" value="MetI-like_sf"/>
</dbReference>
<evidence type="ECO:0000256" key="6">
    <source>
        <dbReference type="ARBA" id="ARBA00022989"/>
    </source>
</evidence>
<feature type="transmembrane region" description="Helical" evidence="8">
    <location>
        <begin position="24"/>
        <end position="47"/>
    </location>
</feature>
<organism evidence="10 11">
    <name type="scientific">Bosea eneae</name>
    <dbReference type="NCBI Taxonomy" id="151454"/>
    <lineage>
        <taxon>Bacteria</taxon>
        <taxon>Pseudomonadati</taxon>
        <taxon>Pseudomonadota</taxon>
        <taxon>Alphaproteobacteria</taxon>
        <taxon>Hyphomicrobiales</taxon>
        <taxon>Boseaceae</taxon>
        <taxon>Bosea</taxon>
    </lineage>
</organism>
<proteinExistence type="inferred from homology"/>
<accession>A0ABW0IP66</accession>
<keyword evidence="2 8" id="KW-0813">Transport</keyword>
<dbReference type="SUPFAM" id="SSF161098">
    <property type="entry name" value="MetI-like"/>
    <property type="match status" value="2"/>
</dbReference>
<keyword evidence="11" id="KW-1185">Reference proteome</keyword>
<dbReference type="Proteomes" id="UP001596053">
    <property type="component" value="Unassembled WGS sequence"/>
</dbReference>
<dbReference type="InterPro" id="IPR000515">
    <property type="entry name" value="MetI-like"/>
</dbReference>
<keyword evidence="6 8" id="KW-1133">Transmembrane helix</keyword>
<dbReference type="PANTHER" id="PTHR43357">
    <property type="entry name" value="INNER MEMBRANE ABC TRANSPORTER PERMEASE PROTEIN YDCV"/>
    <property type="match status" value="1"/>
</dbReference>
<feature type="domain" description="ABC transmembrane type-1" evidence="9">
    <location>
        <begin position="346"/>
        <end position="552"/>
    </location>
</feature>
<comment type="caution">
    <text evidence="10">The sequence shown here is derived from an EMBL/GenBank/DDBJ whole genome shotgun (WGS) entry which is preliminary data.</text>
</comment>
<keyword evidence="3" id="KW-1003">Cell membrane</keyword>
<evidence type="ECO:0000256" key="5">
    <source>
        <dbReference type="ARBA" id="ARBA00022692"/>
    </source>
</evidence>
<sequence length="565" mass="60369">MSPNASATYAERPPASRWRPSTRLVYLAGAAAALVALPVLALAFTALSREALTVWPHLTANVLPVALWNTALLLAGVALFCGAVGTGAAWMVTQYEFPGRRSLEWLLVLPLALPTYITAYVYVEILGFQGPFQSALRALTGWRSLRDYWFPDPRNLPGAILILGLVLYPYVYLSVRALFSMQSAALIEAARTLGTRRWPLFWRIGLPMARPALAAGLTLALLETLNDIGASEYLGVRSLTISVYTTWINRGSLAGATQIACVMLLVVVALMAAEAHTRGARRFALPVKRPRPVGRIQLSGARAWTAATACFLPALLGAVLPLIYLIGEFWRRDLVAQADATLWRALANTVAISALSAALIVAIGLGIAAALRLGRERALPLLARIASLGYALPGTVLALGLLVPLAAFDNLVADASRALFGASPGLLLLGSGAALVIAYLVRFLAIAVNGTESGYARISPRIDDAARSLGANRHELLHRLHWPLMRPAIAAAALLVFVDCMKELPATLLLRPLNFDTLATLVYGHAARGVFEDGALAALLIVAIGIYPALRLARAGEQQPASREN</sequence>
<evidence type="ECO:0000256" key="4">
    <source>
        <dbReference type="ARBA" id="ARBA00022519"/>
    </source>
</evidence>
<feature type="domain" description="ABC transmembrane type-1" evidence="9">
    <location>
        <begin position="67"/>
        <end position="272"/>
    </location>
</feature>
<evidence type="ECO:0000256" key="1">
    <source>
        <dbReference type="ARBA" id="ARBA00004429"/>
    </source>
</evidence>
<feature type="transmembrane region" description="Helical" evidence="8">
    <location>
        <begin position="303"/>
        <end position="326"/>
    </location>
</feature>
<dbReference type="EMBL" id="JBHSLW010000009">
    <property type="protein sequence ID" value="MFC5419396.1"/>
    <property type="molecule type" value="Genomic_DNA"/>
</dbReference>
<feature type="transmembrane region" description="Helical" evidence="8">
    <location>
        <begin position="200"/>
        <end position="222"/>
    </location>
</feature>
<dbReference type="Gene3D" id="1.10.3720.10">
    <property type="entry name" value="MetI-like"/>
    <property type="match status" value="2"/>
</dbReference>
<evidence type="ECO:0000256" key="3">
    <source>
        <dbReference type="ARBA" id="ARBA00022475"/>
    </source>
</evidence>
<evidence type="ECO:0000256" key="2">
    <source>
        <dbReference type="ARBA" id="ARBA00022448"/>
    </source>
</evidence>
<keyword evidence="5 8" id="KW-0812">Transmembrane</keyword>
<dbReference type="PROSITE" id="PS50928">
    <property type="entry name" value="ABC_TM1"/>
    <property type="match status" value="2"/>
</dbReference>
<feature type="transmembrane region" description="Helical" evidence="8">
    <location>
        <begin position="346"/>
        <end position="369"/>
    </location>
</feature>
<dbReference type="Pfam" id="PF00528">
    <property type="entry name" value="BPD_transp_1"/>
    <property type="match status" value="2"/>
</dbReference>
<comment type="similarity">
    <text evidence="8">Belongs to the binding-protein-dependent transport system permease family.</text>
</comment>
<feature type="transmembrane region" description="Helical" evidence="8">
    <location>
        <begin position="426"/>
        <end position="448"/>
    </location>
</feature>
<reference evidence="11" key="1">
    <citation type="journal article" date="2019" name="Int. J. Syst. Evol. Microbiol.">
        <title>The Global Catalogue of Microorganisms (GCM) 10K type strain sequencing project: providing services to taxonomists for standard genome sequencing and annotation.</title>
        <authorList>
            <consortium name="The Broad Institute Genomics Platform"/>
            <consortium name="The Broad Institute Genome Sequencing Center for Infectious Disease"/>
            <person name="Wu L."/>
            <person name="Ma J."/>
        </authorList>
    </citation>
    <scope>NUCLEOTIDE SEQUENCE [LARGE SCALE GENOMIC DNA]</scope>
    <source>
        <strain evidence="11">NCAIM B.01391</strain>
    </source>
</reference>
<name>A0ABW0IP66_9HYPH</name>
<feature type="transmembrane region" description="Helical" evidence="8">
    <location>
        <begin position="381"/>
        <end position="406"/>
    </location>
</feature>
<feature type="transmembrane region" description="Helical" evidence="8">
    <location>
        <begin position="105"/>
        <end position="123"/>
    </location>
</feature>
<dbReference type="PANTHER" id="PTHR43357:SF3">
    <property type="entry name" value="FE(3+)-TRANSPORT SYSTEM PERMEASE PROTEIN FBPB 2"/>
    <property type="match status" value="1"/>
</dbReference>
<gene>
    <name evidence="10" type="ORF">ACFPOB_07445</name>
</gene>
<evidence type="ECO:0000313" key="11">
    <source>
        <dbReference type="Proteomes" id="UP001596053"/>
    </source>
</evidence>
<evidence type="ECO:0000313" key="10">
    <source>
        <dbReference type="EMBL" id="MFC5419396.1"/>
    </source>
</evidence>